<dbReference type="InterPro" id="IPR036890">
    <property type="entry name" value="HATPase_C_sf"/>
</dbReference>
<dbReference type="PANTHER" id="PTHR43395:SF1">
    <property type="entry name" value="CHEMOTAXIS PROTEIN CHEA"/>
    <property type="match status" value="1"/>
</dbReference>
<dbReference type="Pfam" id="PF00072">
    <property type="entry name" value="Response_reg"/>
    <property type="match status" value="1"/>
</dbReference>
<evidence type="ECO:0000259" key="9">
    <source>
        <dbReference type="PROSITE" id="PS50109"/>
    </source>
</evidence>
<dbReference type="SMART" id="SM00387">
    <property type="entry name" value="HATPase_c"/>
    <property type="match status" value="1"/>
</dbReference>
<dbReference type="InterPro" id="IPR011006">
    <property type="entry name" value="CheY-like_superfamily"/>
</dbReference>
<name>A0ABS0YSM0_9BACT</name>
<evidence type="ECO:0000259" key="11">
    <source>
        <dbReference type="PROSITE" id="PS50851"/>
    </source>
</evidence>
<dbReference type="InterPro" id="IPR008207">
    <property type="entry name" value="Sig_transdc_His_kin_Hpt_dom"/>
</dbReference>
<organism evidence="13 14">
    <name type="scientific">Geomonas propionica</name>
    <dbReference type="NCBI Taxonomy" id="2798582"/>
    <lineage>
        <taxon>Bacteria</taxon>
        <taxon>Pseudomonadati</taxon>
        <taxon>Thermodesulfobacteriota</taxon>
        <taxon>Desulfuromonadia</taxon>
        <taxon>Geobacterales</taxon>
        <taxon>Geobacteraceae</taxon>
        <taxon>Geomonas</taxon>
    </lineage>
</organism>
<dbReference type="Proteomes" id="UP000641025">
    <property type="component" value="Unassembled WGS sequence"/>
</dbReference>
<dbReference type="PRINTS" id="PR00344">
    <property type="entry name" value="BCTRLSENSOR"/>
</dbReference>
<dbReference type="PROSITE" id="PS50894">
    <property type="entry name" value="HPT"/>
    <property type="match status" value="1"/>
</dbReference>
<evidence type="ECO:0000256" key="2">
    <source>
        <dbReference type="ARBA" id="ARBA00012438"/>
    </source>
</evidence>
<evidence type="ECO:0000256" key="4">
    <source>
        <dbReference type="ARBA" id="ARBA00022679"/>
    </source>
</evidence>
<evidence type="ECO:0000259" key="10">
    <source>
        <dbReference type="PROSITE" id="PS50110"/>
    </source>
</evidence>
<dbReference type="Pfam" id="PF01627">
    <property type="entry name" value="Hpt"/>
    <property type="match status" value="1"/>
</dbReference>
<evidence type="ECO:0000256" key="3">
    <source>
        <dbReference type="ARBA" id="ARBA00022553"/>
    </source>
</evidence>
<dbReference type="InterPro" id="IPR051315">
    <property type="entry name" value="Bact_Chemotaxis_CheA"/>
</dbReference>
<feature type="region of interest" description="Disordered" evidence="8">
    <location>
        <begin position="154"/>
        <end position="190"/>
    </location>
</feature>
<dbReference type="InterPro" id="IPR001789">
    <property type="entry name" value="Sig_transdc_resp-reg_receiver"/>
</dbReference>
<proteinExistence type="predicted"/>
<feature type="modified residue" description="4-aspartylphosphate" evidence="7">
    <location>
        <position position="698"/>
    </location>
</feature>
<evidence type="ECO:0000313" key="14">
    <source>
        <dbReference type="Proteomes" id="UP000641025"/>
    </source>
</evidence>
<dbReference type="PROSITE" id="PS50110">
    <property type="entry name" value="RESPONSE_REGULATORY"/>
    <property type="match status" value="1"/>
</dbReference>
<dbReference type="SMART" id="SM00260">
    <property type="entry name" value="CheW"/>
    <property type="match status" value="1"/>
</dbReference>
<keyword evidence="5" id="KW-0418">Kinase</keyword>
<feature type="modified residue" description="Phosphohistidine" evidence="6">
    <location>
        <position position="54"/>
    </location>
</feature>
<dbReference type="InterPro" id="IPR003594">
    <property type="entry name" value="HATPase_dom"/>
</dbReference>
<dbReference type="RefSeq" id="WP_199395440.1">
    <property type="nucleotide sequence ID" value="NZ_JAEMHK010000008.1"/>
</dbReference>
<evidence type="ECO:0000256" key="7">
    <source>
        <dbReference type="PROSITE-ProRule" id="PRU00169"/>
    </source>
</evidence>
<evidence type="ECO:0000313" key="13">
    <source>
        <dbReference type="EMBL" id="MBJ6800943.1"/>
    </source>
</evidence>
<gene>
    <name evidence="13" type="ORF">JFN90_12460</name>
</gene>
<dbReference type="InterPro" id="IPR002545">
    <property type="entry name" value="CheW-lke_dom"/>
</dbReference>
<keyword evidence="3 7" id="KW-0597">Phosphoprotein</keyword>
<dbReference type="InterPro" id="IPR005467">
    <property type="entry name" value="His_kinase_dom"/>
</dbReference>
<dbReference type="InterPro" id="IPR036061">
    <property type="entry name" value="CheW-like_dom_sf"/>
</dbReference>
<dbReference type="PROSITE" id="PS50851">
    <property type="entry name" value="CHEW"/>
    <property type="match status" value="1"/>
</dbReference>
<evidence type="ECO:0000259" key="12">
    <source>
        <dbReference type="PROSITE" id="PS50894"/>
    </source>
</evidence>
<feature type="domain" description="Response regulatory" evidence="10">
    <location>
        <begin position="649"/>
        <end position="765"/>
    </location>
</feature>
<dbReference type="SUPFAM" id="SSF55874">
    <property type="entry name" value="ATPase domain of HSP90 chaperone/DNA topoisomerase II/histidine kinase"/>
    <property type="match status" value="1"/>
</dbReference>
<dbReference type="Gene3D" id="3.40.50.2300">
    <property type="match status" value="1"/>
</dbReference>
<dbReference type="Pfam" id="PF01584">
    <property type="entry name" value="CheW"/>
    <property type="match status" value="1"/>
</dbReference>
<dbReference type="Gene3D" id="3.30.565.10">
    <property type="entry name" value="Histidine kinase-like ATPase, C-terminal domain"/>
    <property type="match status" value="1"/>
</dbReference>
<dbReference type="EMBL" id="JAEMHK010000008">
    <property type="protein sequence ID" value="MBJ6800943.1"/>
    <property type="molecule type" value="Genomic_DNA"/>
</dbReference>
<dbReference type="InterPro" id="IPR004358">
    <property type="entry name" value="Sig_transdc_His_kin-like_C"/>
</dbReference>
<evidence type="ECO:0000256" key="8">
    <source>
        <dbReference type="SAM" id="MobiDB-lite"/>
    </source>
</evidence>
<evidence type="ECO:0000256" key="6">
    <source>
        <dbReference type="PROSITE-ProRule" id="PRU00110"/>
    </source>
</evidence>
<dbReference type="InterPro" id="IPR036641">
    <property type="entry name" value="HPT_dom_sf"/>
</dbReference>
<feature type="domain" description="HPt" evidence="12">
    <location>
        <begin position="4"/>
        <end position="111"/>
    </location>
</feature>
<dbReference type="Pfam" id="PF02518">
    <property type="entry name" value="HATPase_c"/>
    <property type="match status" value="1"/>
</dbReference>
<dbReference type="Gene3D" id="1.20.120.160">
    <property type="entry name" value="HPT domain"/>
    <property type="match status" value="1"/>
</dbReference>
<dbReference type="SMART" id="SM00448">
    <property type="entry name" value="REC"/>
    <property type="match status" value="1"/>
</dbReference>
<dbReference type="CDD" id="cd00088">
    <property type="entry name" value="HPT"/>
    <property type="match status" value="1"/>
</dbReference>
<comment type="catalytic activity">
    <reaction evidence="1">
        <text>ATP + protein L-histidine = ADP + protein N-phospho-L-histidine.</text>
        <dbReference type="EC" id="2.7.13.3"/>
    </reaction>
</comment>
<dbReference type="SMART" id="SM00073">
    <property type="entry name" value="HPT"/>
    <property type="match status" value="1"/>
</dbReference>
<feature type="domain" description="Histidine kinase" evidence="9">
    <location>
        <begin position="288"/>
        <end position="493"/>
    </location>
</feature>
<dbReference type="EC" id="2.7.13.3" evidence="2"/>
<accession>A0ABS0YSM0</accession>
<protein>
    <recommendedName>
        <fullName evidence="2">histidine kinase</fullName>
        <ecNumber evidence="2">2.7.13.3</ecNumber>
    </recommendedName>
</protein>
<reference evidence="13 14" key="1">
    <citation type="submission" date="2020-12" db="EMBL/GenBank/DDBJ databases">
        <title>Geomonas sp. Red259, isolated from paddy soil.</title>
        <authorList>
            <person name="Xu Z."/>
            <person name="Zhang Z."/>
            <person name="Masuda Y."/>
            <person name="Itoh H."/>
            <person name="Senoo K."/>
        </authorList>
    </citation>
    <scope>NUCLEOTIDE SEQUENCE [LARGE SCALE GENOMIC DNA]</scope>
    <source>
        <strain evidence="13 14">Red259</strain>
    </source>
</reference>
<dbReference type="PANTHER" id="PTHR43395">
    <property type="entry name" value="SENSOR HISTIDINE KINASE CHEA"/>
    <property type="match status" value="1"/>
</dbReference>
<dbReference type="PROSITE" id="PS50109">
    <property type="entry name" value="HIS_KIN"/>
    <property type="match status" value="1"/>
</dbReference>
<evidence type="ECO:0000256" key="5">
    <source>
        <dbReference type="ARBA" id="ARBA00022777"/>
    </source>
</evidence>
<dbReference type="Gene3D" id="2.30.30.40">
    <property type="entry name" value="SH3 Domains"/>
    <property type="match status" value="1"/>
</dbReference>
<dbReference type="SUPFAM" id="SSF50341">
    <property type="entry name" value="CheW-like"/>
    <property type="match status" value="1"/>
</dbReference>
<keyword evidence="4" id="KW-0808">Transferase</keyword>
<feature type="domain" description="CheW-like" evidence="11">
    <location>
        <begin position="495"/>
        <end position="630"/>
    </location>
</feature>
<dbReference type="SUPFAM" id="SSF52172">
    <property type="entry name" value="CheY-like"/>
    <property type="match status" value="1"/>
</dbReference>
<dbReference type="SUPFAM" id="SSF47226">
    <property type="entry name" value="Histidine-containing phosphotransfer domain, HPT domain"/>
    <property type="match status" value="1"/>
</dbReference>
<comment type="caution">
    <text evidence="13">The sequence shown here is derived from an EMBL/GenBank/DDBJ whole genome shotgun (WGS) entry which is preliminary data.</text>
</comment>
<sequence>MFDSDALLKELLATFELEAQEHLGELSSLLLALERDPELAERKRLMESVFRRVHTLKGAAHAVNLPDVALACQRLEDVLADLKRGDLALGLEQFDALHASINDLGERVSIGLPPAAAVAPRRETEASLPAPALLSASVEAAIPAKAAAAPSIAPALSTGAGPQAHQPPPRVPERRPIETPHAAARPQGDETVRVSARLLEELLLQSEELVSAKLSASALHEEMAAVTGELAMRQGERSRAQEIARRGMKGASGREAALAALLEQSCQAERHLEGRLRLLDKGAEKHLRSLQSLLDPLLEEMKKLQLLPCSTICDPFAKLVRDLARELGKEAEFSLRGGELEIDRRILAELKEPLLHLVRNTVDHGIEEPHRRERVGKHGKGSIRIEARLQDANRAELILEDDGAGIDVARVKAAALLLEVAPAEVIERMPDHEALQLIFESGLSTSRSVGNVSGRGVGLAIVRESLERLGGHVAITSAPGVGTTFRLVFPLSFARIRGLLVQVRGRDCVIPATNVEVSARVPLTDVKRVENRDTVLVNGEVVALVSLARILELERSAPGGEESLCFVLLHTGEKRIAFAVDQVLGVQEILVKPLGRQLSRVRNVSGGTVLGNGRVVPVLNVADLFRSALAVEAPAVTPPSPSPLARRLTVMVAEDSITSRTLLKNILESAGYEVRTAVDGADALSQLRADPCDVVVSDIEMPRMDGFQLTAAIRADDKLAALPVVLVTGLESRSDRERGIDVGASAYLVKSSFDQGNLVEVIQKLS</sequence>
<keyword evidence="14" id="KW-1185">Reference proteome</keyword>
<evidence type="ECO:0000256" key="1">
    <source>
        <dbReference type="ARBA" id="ARBA00000085"/>
    </source>
</evidence>